<evidence type="ECO:0000256" key="5">
    <source>
        <dbReference type="ARBA" id="ARBA00022448"/>
    </source>
</evidence>
<feature type="domain" description="DNA mismatch repair proteins mutS family" evidence="21">
    <location>
        <begin position="1436"/>
        <end position="1452"/>
    </location>
</feature>
<dbReference type="Gene3D" id="3.30.420.110">
    <property type="entry name" value="MutS, connector domain"/>
    <property type="match status" value="1"/>
</dbReference>
<feature type="compositionally biased region" description="Polar residues" evidence="19">
    <location>
        <begin position="576"/>
        <end position="601"/>
    </location>
</feature>
<dbReference type="GO" id="GO:0005524">
    <property type="term" value="F:ATP binding"/>
    <property type="evidence" value="ECO:0007669"/>
    <property type="project" value="UniProtKB-KW"/>
</dbReference>
<proteinExistence type="inferred from homology"/>
<dbReference type="InterPro" id="IPR000432">
    <property type="entry name" value="DNA_mismatch_repair_MutS_C"/>
</dbReference>
<dbReference type="GO" id="GO:0140664">
    <property type="term" value="F:ATP-dependent DNA damage sensor activity"/>
    <property type="evidence" value="ECO:0007669"/>
    <property type="project" value="InterPro"/>
</dbReference>
<evidence type="ECO:0000256" key="15">
    <source>
        <dbReference type="ARBA" id="ARBA00025373"/>
    </source>
</evidence>
<dbReference type="HOGENOM" id="CLU_002472_0_0_1"/>
<feature type="transmembrane region" description="Helical" evidence="20">
    <location>
        <begin position="126"/>
        <end position="145"/>
    </location>
</feature>
<evidence type="ECO:0000256" key="19">
    <source>
        <dbReference type="SAM" id="MobiDB-lite"/>
    </source>
</evidence>
<dbReference type="SUPFAM" id="SSF52540">
    <property type="entry name" value="P-loop containing nucleoside triphosphate hydrolases"/>
    <property type="match status" value="1"/>
</dbReference>
<dbReference type="InterPro" id="IPR016151">
    <property type="entry name" value="DNA_mismatch_repair_MutS_N"/>
</dbReference>
<sequence>MASNNLPRAFTNADDEKEVVGLDEHAPSPDLPPNPDADLSDEEKAEIDRKLVRKLDWTLIPWLCVLYLLAFLDRTNIGNAKIGGLQKDMNNMSTGKYNAVLSIFFISYALFEPVTNALLKRFRLSVFVLIIIIAWGLCMTFMGFVENCYYLSCWYKRSEFGVRVAIFFSAAAVSGSFGGLLAAAIVKMEGIGGLHGWAWIFILEGIITVLAGVVSFWLVHDFPEKAKFLSEVERNRVIRRLTANQQSAGHEELSANSFWQAVKDYKMWLGMIIYMGCCMPLYAFSLFLPTIITQLGYTTTRAQLLSVPPYVAAAILTVVIGFIADRTRQRGLCNIAVSFLGIAGFAMLLCSQEPGIKYAGTFLGALGIYPCIANTISWISNNIEGSYKRGVVLGFVIGWGHAVVMAFMILFLLGGSTLLHLLLRRENSKRIKGERDVWFQGLNESEKVALGDKRPDFLYTFCWESATMSRPNSTPGKTQKSISSFFTPRSSQKPQDPSPPPASNAPGNLYDAESDQKINETTNTTGNSSKRVLEEDLNGGNTGAKERSSKRAKNVDVEEEDGESSTLPAANARKPPSSSTLGKSKLSPRTNKYMFSSSSQLAAADPTIEEEPEDESEKSRKAELHKKFVKKLGHPDSISRNIPEDNAALEGGDEEEGEDEEEAPAPVKAKKKGAKTGKLTPMELQVIEIKRKHMDTLLIVEVGYKFKFFGEDARTAAKVLSIVCIPGKFRFDEHPSEAHLNYFASASIPVHRLPVHAKRLVAAGHKIGIVRQTETAALKKAGDNRNAPFVRKLTNVYTKGTYIDDIEGLDSTDAPSGGAPATGYLLCITETKAKGWGTDEKVEVGILAVQPATGDVIYDNFEDGFMRGEIETRLLHIAPCEFLIVGELTKATDKLVQHLSGSTTNVFGDRIRVERVEKPKTMAAESYSHVAQFYADKLKAHQSSKNQREQELLEKVLKLTEPVTICLSAMITHMTEYGLEHVFDLTKYFQSFSARSHMLLNGNTLTSLEIYTNQTDHTEKGSLFWTLDKTQTKFGQRLLRKWVGRPLLDKQRLEERVAAVEELKDNVNTPKVDKLNATLREVRSDLERNLLRIYYGKCTRPELLTVLQTMQRIANEFAHVKQPIDAGFESVLLNEAVASLPAIGEIIISFLDKINAQAARKDDKYAFFLEDYETEEIGEHKCGIGAVEQDLEDHRTVAATKLSKKTPVTYVTIAGIEYLIEVPNSDLKNVPASWAKISGTKKHSRFHTPEVIKFLRERDQHKESLSSACDTAFSTFLSEISTHYALIRDTISHLATLDCLLSLAAVASLPGYCKPTFTTDTEISVINGRHPMVEQLLPSTYIPNNTTLSTSPDQTRALLITGPNMGGKSSYVRHVALISILAQIGSYVPADSARLGLLDGIYTRMGAYDSLFTAQSTFMVELSETAAILKSAGPRSLVILDELGRGTSTHDGVAIAEAVLDWVVRETKCLCLFITHYQTLAGVARGFEKGKELRNVHMKFTAEKNGRRVSNADTVKDSEDVDEEITFLYEVGEGVAHRSYGLNVARLARIPKAVLDTAAFKSRELEMDVKQKKLLGLSKMISNVLENGADQLDQLFIGMEQL</sequence>
<dbReference type="PROSITE" id="PS00486">
    <property type="entry name" value="DNA_MISMATCH_REPAIR_2"/>
    <property type="match status" value="1"/>
</dbReference>
<dbReference type="OrthoDB" id="121051at2759"/>
<keyword evidence="9" id="KW-0067">ATP-binding</keyword>
<comment type="similarity">
    <text evidence="3">Belongs to the DNA mismatch repair MutS family. MSH3 subfamily.</text>
</comment>
<evidence type="ECO:0000256" key="8">
    <source>
        <dbReference type="ARBA" id="ARBA00022763"/>
    </source>
</evidence>
<dbReference type="SUPFAM" id="SSF55271">
    <property type="entry name" value="DNA repair protein MutS, domain I"/>
    <property type="match status" value="1"/>
</dbReference>
<dbReference type="FunFam" id="1.20.1250.20:FF:000013">
    <property type="entry name" value="MFS general substrate transporter"/>
    <property type="match status" value="1"/>
</dbReference>
<dbReference type="SUPFAM" id="SSF48334">
    <property type="entry name" value="DNA repair protein MutS, domain III"/>
    <property type="match status" value="1"/>
</dbReference>
<dbReference type="InterPro" id="IPR036259">
    <property type="entry name" value="MFS_trans_sf"/>
</dbReference>
<feature type="transmembrane region" description="Helical" evidence="20">
    <location>
        <begin position="329"/>
        <end position="350"/>
    </location>
</feature>
<feature type="transmembrane region" description="Helical" evidence="20">
    <location>
        <begin position="267"/>
        <end position="292"/>
    </location>
</feature>
<keyword evidence="5" id="KW-0813">Transport</keyword>
<evidence type="ECO:0000313" key="23">
    <source>
        <dbReference type="Proteomes" id="UP000019487"/>
    </source>
</evidence>
<dbReference type="SMART" id="SM00534">
    <property type="entry name" value="MUTSac"/>
    <property type="match status" value="1"/>
</dbReference>
<keyword evidence="14" id="KW-0539">Nucleus</keyword>
<dbReference type="FunFam" id="3.40.50.300:FF:001909">
    <property type="entry name" value="DNA mismatch repair protein msh3"/>
    <property type="match status" value="1"/>
</dbReference>
<dbReference type="InterPro" id="IPR007695">
    <property type="entry name" value="DNA_mismatch_repair_MutS-lik_N"/>
</dbReference>
<keyword evidence="10 20" id="KW-1133">Transmembrane helix</keyword>
<dbReference type="Pfam" id="PF00488">
    <property type="entry name" value="MutS_V"/>
    <property type="match status" value="1"/>
</dbReference>
<dbReference type="NCBIfam" id="NF003810">
    <property type="entry name" value="PRK05399.1"/>
    <property type="match status" value="1"/>
</dbReference>
<feature type="transmembrane region" description="Helical" evidence="20">
    <location>
        <begin position="362"/>
        <end position="379"/>
    </location>
</feature>
<evidence type="ECO:0000256" key="12">
    <source>
        <dbReference type="ARBA" id="ARBA00023136"/>
    </source>
</evidence>
<dbReference type="Gene3D" id="1.10.1420.10">
    <property type="match status" value="2"/>
</dbReference>
<feature type="compositionally biased region" description="Polar residues" evidence="19">
    <location>
        <begin position="469"/>
        <end position="487"/>
    </location>
</feature>
<evidence type="ECO:0000256" key="11">
    <source>
        <dbReference type="ARBA" id="ARBA00023125"/>
    </source>
</evidence>
<feature type="transmembrane region" description="Helical" evidence="20">
    <location>
        <begin position="165"/>
        <end position="186"/>
    </location>
</feature>
<evidence type="ECO:0000256" key="1">
    <source>
        <dbReference type="ARBA" id="ARBA00004123"/>
    </source>
</evidence>
<dbReference type="InterPro" id="IPR036187">
    <property type="entry name" value="DNA_mismatch_repair_MutS_sf"/>
</dbReference>
<evidence type="ECO:0000256" key="18">
    <source>
        <dbReference type="ARBA" id="ARBA00073774"/>
    </source>
</evidence>
<dbReference type="Pfam" id="PF05192">
    <property type="entry name" value="MutS_III"/>
    <property type="match status" value="1"/>
</dbReference>
<dbReference type="SMART" id="SM00533">
    <property type="entry name" value="MUTSd"/>
    <property type="match status" value="1"/>
</dbReference>
<evidence type="ECO:0000256" key="6">
    <source>
        <dbReference type="ARBA" id="ARBA00022692"/>
    </source>
</evidence>
<evidence type="ECO:0000256" key="10">
    <source>
        <dbReference type="ARBA" id="ARBA00022989"/>
    </source>
</evidence>
<dbReference type="PANTHER" id="PTHR11361:SF122">
    <property type="entry name" value="DNA MISMATCH REPAIR PROTEIN MSH3"/>
    <property type="match status" value="1"/>
</dbReference>
<keyword evidence="12 20" id="KW-0472">Membrane</keyword>
<keyword evidence="8" id="KW-0227">DNA damage</keyword>
<evidence type="ECO:0000256" key="14">
    <source>
        <dbReference type="ARBA" id="ARBA00023242"/>
    </source>
</evidence>
<dbReference type="Pfam" id="PF01624">
    <property type="entry name" value="MutS_I"/>
    <property type="match status" value="1"/>
</dbReference>
<dbReference type="GO" id="GO:0005634">
    <property type="term" value="C:nucleus"/>
    <property type="evidence" value="ECO:0007669"/>
    <property type="project" value="UniProtKB-SubCell"/>
</dbReference>
<feature type="region of interest" description="Disordered" evidence="19">
    <location>
        <begin position="1"/>
        <end position="40"/>
    </location>
</feature>
<name>W9C807_SCLBF</name>
<evidence type="ECO:0000256" key="3">
    <source>
        <dbReference type="ARBA" id="ARBA00007094"/>
    </source>
</evidence>
<comment type="subunit">
    <text evidence="16">Heterodimer consisting of MSH2-MSH3 (MutS beta). Forms a ternary complex with MutL alpha (MLH1-PMS1).</text>
</comment>
<dbReference type="Pfam" id="PF05190">
    <property type="entry name" value="MutS_IV"/>
    <property type="match status" value="1"/>
</dbReference>
<dbReference type="EMBL" id="AYSA01000554">
    <property type="protein sequence ID" value="ESZ91004.1"/>
    <property type="molecule type" value="Genomic_DNA"/>
</dbReference>
<dbReference type="GO" id="GO:0022857">
    <property type="term" value="F:transmembrane transporter activity"/>
    <property type="evidence" value="ECO:0007669"/>
    <property type="project" value="InterPro"/>
</dbReference>
<dbReference type="SUPFAM" id="SSF103473">
    <property type="entry name" value="MFS general substrate transporter"/>
    <property type="match status" value="1"/>
</dbReference>
<dbReference type="FunFam" id="3.30.420.110:FF:000008">
    <property type="entry name" value="DNA mismatch repair protein"/>
    <property type="match status" value="1"/>
</dbReference>
<reference evidence="22 23" key="1">
    <citation type="journal article" date="2014" name="Genome Announc.">
        <title>Draft genome sequence of Sclerotinia borealis, a psychrophilic plant pathogenic fungus.</title>
        <authorList>
            <person name="Mardanov A.V."/>
            <person name="Beletsky A.V."/>
            <person name="Kadnikov V.V."/>
            <person name="Ignatov A.N."/>
            <person name="Ravin N.V."/>
        </authorList>
    </citation>
    <scope>NUCLEOTIDE SEQUENCE [LARGE SCALE GENOMIC DNA]</scope>
    <source>
        <strain evidence="23">F-4157</strain>
    </source>
</reference>
<evidence type="ECO:0000259" key="21">
    <source>
        <dbReference type="PROSITE" id="PS00486"/>
    </source>
</evidence>
<comment type="subcellular location">
    <subcellularLocation>
        <location evidence="2">Membrane</location>
        <topology evidence="2">Multi-pass membrane protein</topology>
    </subcellularLocation>
    <subcellularLocation>
        <location evidence="1">Nucleus</location>
    </subcellularLocation>
</comment>
<comment type="caution">
    <text evidence="22">The sequence shown here is derived from an EMBL/GenBank/DDBJ whole genome shotgun (WGS) entry which is preliminary data.</text>
</comment>
<feature type="compositionally biased region" description="Basic and acidic residues" evidence="19">
    <location>
        <begin position="544"/>
        <end position="556"/>
    </location>
</feature>
<evidence type="ECO:0000256" key="7">
    <source>
        <dbReference type="ARBA" id="ARBA00022741"/>
    </source>
</evidence>
<keyword evidence="13" id="KW-0234">DNA repair</keyword>
<feature type="compositionally biased region" description="Polar residues" evidence="19">
    <location>
        <begin position="519"/>
        <end position="530"/>
    </location>
</feature>
<dbReference type="InterPro" id="IPR027417">
    <property type="entry name" value="P-loop_NTPase"/>
</dbReference>
<feature type="compositionally biased region" description="Basic and acidic residues" evidence="19">
    <location>
        <begin position="617"/>
        <end position="626"/>
    </location>
</feature>
<evidence type="ECO:0000256" key="2">
    <source>
        <dbReference type="ARBA" id="ARBA00004141"/>
    </source>
</evidence>
<feature type="compositionally biased region" description="Acidic residues" evidence="19">
    <location>
        <begin position="607"/>
        <end position="616"/>
    </location>
</feature>
<feature type="compositionally biased region" description="Acidic residues" evidence="19">
    <location>
        <begin position="651"/>
        <end position="663"/>
    </location>
</feature>
<dbReference type="FunFam" id="1.10.1420.10:FF:000004">
    <property type="entry name" value="DNA mismatch repair protein Msh3"/>
    <property type="match status" value="1"/>
</dbReference>
<dbReference type="Gene3D" id="3.40.1170.10">
    <property type="entry name" value="DNA repair protein MutS, domain I"/>
    <property type="match status" value="1"/>
</dbReference>
<feature type="compositionally biased region" description="Basic and acidic residues" evidence="19">
    <location>
        <begin position="18"/>
        <end position="27"/>
    </location>
</feature>
<dbReference type="GO" id="GO:0006312">
    <property type="term" value="P:mitotic recombination"/>
    <property type="evidence" value="ECO:0007669"/>
    <property type="project" value="TreeGrafter"/>
</dbReference>
<feature type="transmembrane region" description="Helical" evidence="20">
    <location>
        <begin position="304"/>
        <end position="323"/>
    </location>
</feature>
<evidence type="ECO:0000313" key="22">
    <source>
        <dbReference type="EMBL" id="ESZ91004.1"/>
    </source>
</evidence>
<protein>
    <recommendedName>
        <fullName evidence="4 18">DNA mismatch repair protein MSH3</fullName>
    </recommendedName>
    <alternativeName>
        <fullName evidence="4 18">DNA mismatch repair protein MSH3</fullName>
    </alternativeName>
    <alternativeName>
        <fullName evidence="17">MutS protein homolog 3</fullName>
    </alternativeName>
</protein>
<gene>
    <name evidence="22" type="ORF">SBOR_8608</name>
</gene>
<dbReference type="PANTHER" id="PTHR11361">
    <property type="entry name" value="DNA MISMATCH REPAIR PROTEIN MUTS FAMILY MEMBER"/>
    <property type="match status" value="1"/>
</dbReference>
<keyword evidence="7" id="KW-0547">Nucleotide-binding</keyword>
<evidence type="ECO:0000256" key="9">
    <source>
        <dbReference type="ARBA" id="ARBA00022840"/>
    </source>
</evidence>
<feature type="transmembrane region" description="Helical" evidence="20">
    <location>
        <begin position="198"/>
        <end position="219"/>
    </location>
</feature>
<keyword evidence="23" id="KW-1185">Reference proteome</keyword>
<dbReference type="Proteomes" id="UP000019487">
    <property type="component" value="Unassembled WGS sequence"/>
</dbReference>
<evidence type="ECO:0000256" key="16">
    <source>
        <dbReference type="ARBA" id="ARBA00025902"/>
    </source>
</evidence>
<feature type="region of interest" description="Disordered" evidence="19">
    <location>
        <begin position="469"/>
        <end position="674"/>
    </location>
</feature>
<evidence type="ECO:0000256" key="4">
    <source>
        <dbReference type="ARBA" id="ARBA00022151"/>
    </source>
</evidence>
<evidence type="ECO:0000256" key="13">
    <source>
        <dbReference type="ARBA" id="ARBA00023204"/>
    </source>
</evidence>
<feature type="transmembrane region" description="Helical" evidence="20">
    <location>
        <begin position="97"/>
        <end position="119"/>
    </location>
</feature>
<dbReference type="FunFam" id="3.40.1170.10:FF:000006">
    <property type="entry name" value="DNA mismatch repair protein"/>
    <property type="match status" value="1"/>
</dbReference>
<dbReference type="InterPro" id="IPR007861">
    <property type="entry name" value="DNA_mismatch_repair_MutS_clamp"/>
</dbReference>
<feature type="transmembrane region" description="Helical" evidence="20">
    <location>
        <begin position="399"/>
        <end position="423"/>
    </location>
</feature>
<comment type="function">
    <text evidence="15">Component of the post-replicative DNA mismatch repair system (MMR). Heterodimerizes with MSH2 to form MutS beta, which binds to DNA mismatches thereby initiating DNA repair. MSH3 provides substrate-binding and substrate specificity to the complex. When bound, the MutS beta heterodimer bends the DNA helix and shields approximately 20 base pairs. Acts mainly to repair insertion-deletion loops (IDLs) from 2 to 13 nucleotides in size, but can also repair base-base and single insertion-deletion mismatches that occur during replication. After mismatch binding, forms a ternary complex with the MutL alpha heterodimer, which is thought to be responsible for directing the downstream MMR events, including strand discrimination, excision, and resynthesis. ATP binding and hydrolysis play a pivotal role in mismatch repair functions.</text>
</comment>
<dbReference type="GO" id="GO:0030983">
    <property type="term" value="F:mismatched DNA binding"/>
    <property type="evidence" value="ECO:0007669"/>
    <property type="project" value="InterPro"/>
</dbReference>
<dbReference type="GO" id="GO:0006298">
    <property type="term" value="P:mismatch repair"/>
    <property type="evidence" value="ECO:0007669"/>
    <property type="project" value="InterPro"/>
</dbReference>
<evidence type="ECO:0000256" key="20">
    <source>
        <dbReference type="SAM" id="Phobius"/>
    </source>
</evidence>
<dbReference type="InterPro" id="IPR011701">
    <property type="entry name" value="MFS"/>
</dbReference>
<keyword evidence="6 20" id="KW-0812">Transmembrane</keyword>
<dbReference type="InterPro" id="IPR036678">
    <property type="entry name" value="MutS_con_dom_sf"/>
</dbReference>
<dbReference type="GO" id="GO:0016020">
    <property type="term" value="C:membrane"/>
    <property type="evidence" value="ECO:0007669"/>
    <property type="project" value="UniProtKB-SubCell"/>
</dbReference>
<dbReference type="InterPro" id="IPR007696">
    <property type="entry name" value="DNA_mismatch_repair_MutS_core"/>
</dbReference>
<dbReference type="STRING" id="1432307.W9C807"/>
<dbReference type="Pfam" id="PF07690">
    <property type="entry name" value="MFS_1"/>
    <property type="match status" value="1"/>
</dbReference>
<accession>W9C807</accession>
<keyword evidence="11" id="KW-0238">DNA-binding</keyword>
<dbReference type="InterPro" id="IPR045076">
    <property type="entry name" value="MutS"/>
</dbReference>
<organism evidence="22 23">
    <name type="scientific">Sclerotinia borealis (strain F-4128)</name>
    <dbReference type="NCBI Taxonomy" id="1432307"/>
    <lineage>
        <taxon>Eukaryota</taxon>
        <taxon>Fungi</taxon>
        <taxon>Dikarya</taxon>
        <taxon>Ascomycota</taxon>
        <taxon>Pezizomycotina</taxon>
        <taxon>Leotiomycetes</taxon>
        <taxon>Helotiales</taxon>
        <taxon>Sclerotiniaceae</taxon>
        <taxon>Sclerotinia</taxon>
    </lineage>
</organism>
<evidence type="ECO:0000256" key="17">
    <source>
        <dbReference type="ARBA" id="ARBA00029792"/>
    </source>
</evidence>
<dbReference type="Gene3D" id="1.20.1250.20">
    <property type="entry name" value="MFS general substrate transporter like domains"/>
    <property type="match status" value="3"/>
</dbReference>
<dbReference type="Gene3D" id="3.40.50.300">
    <property type="entry name" value="P-loop containing nucleotide triphosphate hydrolases"/>
    <property type="match status" value="1"/>
</dbReference>